<gene>
    <name evidence="1" type="ORF">TorRG33x02_252090</name>
</gene>
<dbReference type="InParanoid" id="A0A2P5DGK4"/>
<dbReference type="OrthoDB" id="10469659at2759"/>
<dbReference type="AlphaFoldDB" id="A0A2P5DGK4"/>
<proteinExistence type="predicted"/>
<organism evidence="1 2">
    <name type="scientific">Trema orientale</name>
    <name type="common">Charcoal tree</name>
    <name type="synonym">Celtis orientalis</name>
    <dbReference type="NCBI Taxonomy" id="63057"/>
    <lineage>
        <taxon>Eukaryota</taxon>
        <taxon>Viridiplantae</taxon>
        <taxon>Streptophyta</taxon>
        <taxon>Embryophyta</taxon>
        <taxon>Tracheophyta</taxon>
        <taxon>Spermatophyta</taxon>
        <taxon>Magnoliopsida</taxon>
        <taxon>eudicotyledons</taxon>
        <taxon>Gunneridae</taxon>
        <taxon>Pentapetalae</taxon>
        <taxon>rosids</taxon>
        <taxon>fabids</taxon>
        <taxon>Rosales</taxon>
        <taxon>Cannabaceae</taxon>
        <taxon>Trema</taxon>
    </lineage>
</organism>
<comment type="caution">
    <text evidence="1">The sequence shown here is derived from an EMBL/GenBank/DDBJ whole genome shotgun (WGS) entry which is preliminary data.</text>
</comment>
<sequence length="62" mass="7192">MFTNDCSQRQLKPHFRLFEDILSSYLEIYVTDPEELAEETELKHTLLYSSGLAYGMEFAGGR</sequence>
<evidence type="ECO:0000313" key="2">
    <source>
        <dbReference type="Proteomes" id="UP000237000"/>
    </source>
</evidence>
<dbReference type="Proteomes" id="UP000237000">
    <property type="component" value="Unassembled WGS sequence"/>
</dbReference>
<protein>
    <submittedName>
        <fullName evidence="1">Uncharacterized protein</fullName>
    </submittedName>
</protein>
<name>A0A2P5DGK4_TREOI</name>
<evidence type="ECO:0000313" key="1">
    <source>
        <dbReference type="EMBL" id="PON72411.1"/>
    </source>
</evidence>
<accession>A0A2P5DGK4</accession>
<dbReference type="EMBL" id="JXTC01000272">
    <property type="protein sequence ID" value="PON72411.1"/>
    <property type="molecule type" value="Genomic_DNA"/>
</dbReference>
<reference evidence="2" key="1">
    <citation type="submission" date="2016-06" db="EMBL/GenBank/DDBJ databases">
        <title>Parallel loss of symbiosis genes in relatives of nitrogen-fixing non-legume Parasponia.</title>
        <authorList>
            <person name="Van Velzen R."/>
            <person name="Holmer R."/>
            <person name="Bu F."/>
            <person name="Rutten L."/>
            <person name="Van Zeijl A."/>
            <person name="Liu W."/>
            <person name="Santuari L."/>
            <person name="Cao Q."/>
            <person name="Sharma T."/>
            <person name="Shen D."/>
            <person name="Roswanjaya Y."/>
            <person name="Wardhani T."/>
            <person name="Kalhor M.S."/>
            <person name="Jansen J."/>
            <person name="Van den Hoogen J."/>
            <person name="Gungor B."/>
            <person name="Hartog M."/>
            <person name="Hontelez J."/>
            <person name="Verver J."/>
            <person name="Yang W.-C."/>
            <person name="Schijlen E."/>
            <person name="Repin R."/>
            <person name="Schilthuizen M."/>
            <person name="Schranz E."/>
            <person name="Heidstra R."/>
            <person name="Miyata K."/>
            <person name="Fedorova E."/>
            <person name="Kohlen W."/>
            <person name="Bisseling T."/>
            <person name="Smit S."/>
            <person name="Geurts R."/>
        </authorList>
    </citation>
    <scope>NUCLEOTIDE SEQUENCE [LARGE SCALE GENOMIC DNA]</scope>
    <source>
        <strain evidence="2">cv. RG33-2</strain>
    </source>
</reference>
<keyword evidence="2" id="KW-1185">Reference proteome</keyword>